<dbReference type="InterPro" id="IPR000994">
    <property type="entry name" value="Pept_M24"/>
</dbReference>
<gene>
    <name evidence="3" type="ORF">D2962_15185</name>
</gene>
<dbReference type="EMBL" id="CP033169">
    <property type="protein sequence ID" value="AYO31762.1"/>
    <property type="molecule type" value="Genomic_DNA"/>
</dbReference>
<dbReference type="Pfam" id="PF01321">
    <property type="entry name" value="Creatinase_N"/>
    <property type="match status" value="1"/>
</dbReference>
<feature type="domain" description="Peptidase M24" evidence="1">
    <location>
        <begin position="144"/>
        <end position="347"/>
    </location>
</feature>
<evidence type="ECO:0000313" key="4">
    <source>
        <dbReference type="Proteomes" id="UP000280960"/>
    </source>
</evidence>
<dbReference type="SUPFAM" id="SSF53092">
    <property type="entry name" value="Creatinase/prolidase N-terminal domain"/>
    <property type="match status" value="1"/>
</dbReference>
<dbReference type="AlphaFoldDB" id="A0A3G2R8F4"/>
<dbReference type="InterPro" id="IPR029149">
    <property type="entry name" value="Creatin/AminoP/Spt16_N"/>
</dbReference>
<dbReference type="PANTHER" id="PTHR46112:SF2">
    <property type="entry name" value="XAA-PRO AMINOPEPTIDASE P-RELATED"/>
    <property type="match status" value="1"/>
</dbReference>
<dbReference type="Gene3D" id="3.90.230.10">
    <property type="entry name" value="Creatinase/methionine aminopeptidase superfamily"/>
    <property type="match status" value="1"/>
</dbReference>
<reference evidence="3 4" key="1">
    <citation type="submission" date="2018-10" db="EMBL/GenBank/DDBJ databases">
        <authorList>
            <person name="Zhang X."/>
        </authorList>
    </citation>
    <scope>NUCLEOTIDE SEQUENCE [LARGE SCALE GENOMIC DNA]</scope>
    <source>
        <strain evidence="3 4">SK-G1</strain>
    </source>
</reference>
<evidence type="ECO:0000259" key="1">
    <source>
        <dbReference type="Pfam" id="PF00557"/>
    </source>
</evidence>
<dbReference type="SUPFAM" id="SSF55920">
    <property type="entry name" value="Creatinase/aminopeptidase"/>
    <property type="match status" value="1"/>
</dbReference>
<accession>A0A3G2R8F4</accession>
<sequence>MNYKRRVDKLIGLLQEKGLDAVILGDRANVRYFTGMRFNTASFSILFVSKNGDVVLLTAVLDYNRVKRNCWIKDIRKFPEDDPNYLNPLKELLYGRNIKRVGVEFSTVTVERENLIKEVTNAELVNIENDLLRLRMVKDMEEIEIIRAAAKIAEKAMIKAVESIREGVKEYEVSAIAQDVMMREGAEGLSFEPFVMSGENAWLPQRFSSDKELKKGELVLFDMGCVYRGYCSDITRTFSPGGLSDEQKHLFRVAYEAQQKAIEAVKPGVAAEDIDKAARDYITQKGYGKYFPHLTGHGLGLSIHEMPIVDLGSKILLEPGMIVTIEPGIYVEGLGAARVEDMVLVTDDGYELLTNAPRELV</sequence>
<dbReference type="RefSeq" id="WP_120767231.1">
    <property type="nucleotide sequence ID" value="NZ_CP033169.1"/>
</dbReference>
<dbReference type="InterPro" id="IPR050659">
    <property type="entry name" value="Peptidase_M24B"/>
</dbReference>
<dbReference type="CDD" id="cd01092">
    <property type="entry name" value="APP-like"/>
    <property type="match status" value="1"/>
</dbReference>
<dbReference type="Proteomes" id="UP000280960">
    <property type="component" value="Chromosome"/>
</dbReference>
<evidence type="ECO:0000313" key="3">
    <source>
        <dbReference type="EMBL" id="AYO31762.1"/>
    </source>
</evidence>
<organism evidence="3 4">
    <name type="scientific">Biomaibacter acetigenes</name>
    <dbReference type="NCBI Taxonomy" id="2316383"/>
    <lineage>
        <taxon>Bacteria</taxon>
        <taxon>Bacillati</taxon>
        <taxon>Bacillota</taxon>
        <taxon>Clostridia</taxon>
        <taxon>Thermosediminibacterales</taxon>
        <taxon>Tepidanaerobacteraceae</taxon>
        <taxon>Biomaibacter</taxon>
    </lineage>
</organism>
<evidence type="ECO:0000259" key="2">
    <source>
        <dbReference type="Pfam" id="PF01321"/>
    </source>
</evidence>
<proteinExistence type="predicted"/>
<feature type="domain" description="Creatinase N-terminal" evidence="2">
    <location>
        <begin position="6"/>
        <end position="137"/>
    </location>
</feature>
<dbReference type="PANTHER" id="PTHR46112">
    <property type="entry name" value="AMINOPEPTIDASE"/>
    <property type="match status" value="1"/>
</dbReference>
<keyword evidence="4" id="KW-1185">Reference proteome</keyword>
<protein>
    <submittedName>
        <fullName evidence="3">M24 family metallopeptidase</fullName>
    </submittedName>
</protein>
<dbReference type="Pfam" id="PF00557">
    <property type="entry name" value="Peptidase_M24"/>
    <property type="match status" value="1"/>
</dbReference>
<dbReference type="Gene3D" id="3.40.350.10">
    <property type="entry name" value="Creatinase/prolidase N-terminal domain"/>
    <property type="match status" value="1"/>
</dbReference>
<dbReference type="KEGG" id="bacg:D2962_15185"/>
<name>A0A3G2R8F4_9FIRM</name>
<dbReference type="InterPro" id="IPR036005">
    <property type="entry name" value="Creatinase/aminopeptidase-like"/>
</dbReference>
<dbReference type="InterPro" id="IPR000587">
    <property type="entry name" value="Creatinase_N"/>
</dbReference>